<dbReference type="PANTHER" id="PTHR46124:SF2">
    <property type="entry name" value="D-AMINOACYL-TRNA DEACYLASE"/>
    <property type="match status" value="1"/>
</dbReference>
<accession>A0A0G3GZ84</accession>
<dbReference type="Proteomes" id="UP000035368">
    <property type="component" value="Chromosome"/>
</dbReference>
<evidence type="ECO:0000256" key="2">
    <source>
        <dbReference type="PIRSR" id="PIRSR005902-1"/>
    </source>
</evidence>
<dbReference type="EMBL" id="CP011541">
    <property type="protein sequence ID" value="AKK04107.1"/>
    <property type="molecule type" value="Genomic_DNA"/>
</dbReference>
<evidence type="ECO:0000313" key="4">
    <source>
        <dbReference type="Proteomes" id="UP000035368"/>
    </source>
</evidence>
<dbReference type="InterPro" id="IPR032466">
    <property type="entry name" value="Metal_Hydrolase"/>
</dbReference>
<dbReference type="Pfam" id="PF01026">
    <property type="entry name" value="TatD_DNase"/>
    <property type="match status" value="1"/>
</dbReference>
<gene>
    <name evidence="3" type="ORF">CEPID_11395</name>
</gene>
<dbReference type="PIRSF" id="PIRSF005902">
    <property type="entry name" value="DNase_TatD"/>
    <property type="match status" value="1"/>
</dbReference>
<dbReference type="PROSITE" id="PS01137">
    <property type="entry name" value="TATD_1"/>
    <property type="match status" value="1"/>
</dbReference>
<sequence>MLLDTHFHLDFLPADQRASVLSLPGISVVPQTVLPSTFGEVATYDRASLGFHPWWVGEDHEVELARFATHLPSTTFIGEIGLDFAPRHQGTAELQVAVLTHILELLRADGRDFVMSIHAVRAASTVLDLLEQAEMPGTPVFHWFSGSSDELTRLIDLGGYISINPRMLETKRGRAYARQVPAARLLLETDLPAQTSTADGDVGQQVADAVTRALAETLGTLVELRDDEVRDQIEMNQRRLYGDPAS</sequence>
<proteinExistence type="predicted"/>
<feature type="binding site" evidence="2">
    <location>
        <position position="79"/>
    </location>
    <ligand>
        <name>a divalent metal cation</name>
        <dbReference type="ChEBI" id="CHEBI:60240"/>
        <label>1</label>
    </ligand>
</feature>
<evidence type="ECO:0000313" key="3">
    <source>
        <dbReference type="EMBL" id="AKK04107.1"/>
    </source>
</evidence>
<name>A0A0G3GZ84_9CORY</name>
<keyword evidence="1 3" id="KW-0378">Hydrolase</keyword>
<dbReference type="AlphaFoldDB" id="A0A0G3GZ84"/>
<dbReference type="PANTHER" id="PTHR46124">
    <property type="entry name" value="D-AMINOACYL-TRNA DEACYLASE"/>
    <property type="match status" value="1"/>
</dbReference>
<dbReference type="OrthoDB" id="9810005at2"/>
<dbReference type="STRING" id="1050174.CEPID_11395"/>
<reference evidence="3 4" key="1">
    <citation type="submission" date="2015-05" db="EMBL/GenBank/DDBJ databases">
        <title>Complete genome sequence of Corynebacterium epidermidicanis DSM 45586, isolated from the skin of a dog suffering from pruritus.</title>
        <authorList>
            <person name="Ruckert C."/>
            <person name="Albersmeier A."/>
            <person name="Winkler A."/>
            <person name="Tauch A."/>
        </authorList>
    </citation>
    <scope>NUCLEOTIDE SEQUENCE [LARGE SCALE GENOMIC DNA]</scope>
    <source>
        <strain evidence="3 4">DSM 45586</strain>
    </source>
</reference>
<feature type="binding site" evidence="2">
    <location>
        <position position="8"/>
    </location>
    <ligand>
        <name>a divalent metal cation</name>
        <dbReference type="ChEBI" id="CHEBI:60240"/>
        <label>1</label>
    </ligand>
</feature>
<evidence type="ECO:0000256" key="1">
    <source>
        <dbReference type="ARBA" id="ARBA00022801"/>
    </source>
</evidence>
<protein>
    <submittedName>
        <fullName evidence="3">Mg-dependent DNase</fullName>
        <ecNumber evidence="3">3.1.21.-</ecNumber>
    </submittedName>
</protein>
<keyword evidence="2" id="KW-0479">Metal-binding</keyword>
<dbReference type="GO" id="GO:0046872">
    <property type="term" value="F:metal ion binding"/>
    <property type="evidence" value="ECO:0007669"/>
    <property type="project" value="UniProtKB-KW"/>
</dbReference>
<feature type="binding site" evidence="2">
    <location>
        <position position="6"/>
    </location>
    <ligand>
        <name>a divalent metal cation</name>
        <dbReference type="ChEBI" id="CHEBI:60240"/>
        <label>1</label>
    </ligand>
</feature>
<dbReference type="Gene3D" id="3.20.20.140">
    <property type="entry name" value="Metal-dependent hydrolases"/>
    <property type="match status" value="1"/>
</dbReference>
<dbReference type="InterPro" id="IPR001130">
    <property type="entry name" value="TatD-like"/>
</dbReference>
<dbReference type="SUPFAM" id="SSF51556">
    <property type="entry name" value="Metallo-dependent hydrolases"/>
    <property type="match status" value="1"/>
</dbReference>
<dbReference type="InterPro" id="IPR018228">
    <property type="entry name" value="DNase_TatD-rel_CS"/>
</dbReference>
<feature type="binding site" evidence="2">
    <location>
        <position position="142"/>
    </location>
    <ligand>
        <name>a divalent metal cation</name>
        <dbReference type="ChEBI" id="CHEBI:60240"/>
        <label>2</label>
    </ligand>
</feature>
<dbReference type="GO" id="GO:0016788">
    <property type="term" value="F:hydrolase activity, acting on ester bonds"/>
    <property type="evidence" value="ECO:0007669"/>
    <property type="project" value="InterPro"/>
</dbReference>
<dbReference type="EC" id="3.1.21.-" evidence="3"/>
<feature type="binding site" evidence="2">
    <location>
        <position position="190"/>
    </location>
    <ligand>
        <name>a divalent metal cation</name>
        <dbReference type="ChEBI" id="CHEBI:60240"/>
        <label>1</label>
    </ligand>
</feature>
<organism evidence="3 4">
    <name type="scientific">Corynebacterium epidermidicanis</name>
    <dbReference type="NCBI Taxonomy" id="1050174"/>
    <lineage>
        <taxon>Bacteria</taxon>
        <taxon>Bacillati</taxon>
        <taxon>Actinomycetota</taxon>
        <taxon>Actinomycetes</taxon>
        <taxon>Mycobacteriales</taxon>
        <taxon>Corynebacteriaceae</taxon>
        <taxon>Corynebacterium</taxon>
    </lineage>
</organism>
<dbReference type="KEGG" id="cei:CEPID_11395"/>
<feature type="binding site" evidence="2">
    <location>
        <position position="118"/>
    </location>
    <ligand>
        <name>a divalent metal cation</name>
        <dbReference type="ChEBI" id="CHEBI:60240"/>
        <label>2</label>
    </ligand>
</feature>
<keyword evidence="4" id="KW-1185">Reference proteome</keyword>
<dbReference type="RefSeq" id="WP_052843548.1">
    <property type="nucleotide sequence ID" value="NZ_CP011541.1"/>
</dbReference>
<dbReference type="PATRIC" id="fig|1050174.4.peg.2300"/>